<name>A0ABQ1J8A2_9PROT</name>
<protein>
    <submittedName>
        <fullName evidence="1">Uncharacterized protein</fullName>
    </submittedName>
</protein>
<sequence length="149" mass="16326">MQLTIPPYSDHEPLLRRLRRMGRILTGDQKVADSVLENAFVRARSAIRPGNSLITASDIFKLGFDAFDDAVHRKGVVVILNRAGTRDGSLGERVNQLSYVERVAIALLLVENMTPRGAAILSGRPASLLENSLVTAIDLLDDADWTSET</sequence>
<proteinExistence type="predicted"/>
<dbReference type="EMBL" id="BMKF01000001">
    <property type="protein sequence ID" value="GGB62255.1"/>
    <property type="molecule type" value="Genomic_DNA"/>
</dbReference>
<dbReference type="RefSeq" id="WP_143434605.1">
    <property type="nucleotide sequence ID" value="NZ_BMKF01000001.1"/>
</dbReference>
<gene>
    <name evidence="1" type="ORF">GCM10011503_08610</name>
</gene>
<evidence type="ECO:0000313" key="1">
    <source>
        <dbReference type="EMBL" id="GGB62255.1"/>
    </source>
</evidence>
<accession>A0ABQ1J8A2</accession>
<dbReference type="Gene3D" id="1.20.140.160">
    <property type="match status" value="1"/>
</dbReference>
<dbReference type="Proteomes" id="UP000628854">
    <property type="component" value="Unassembled WGS sequence"/>
</dbReference>
<reference evidence="2" key="1">
    <citation type="journal article" date="2019" name="Int. J. Syst. Evol. Microbiol.">
        <title>The Global Catalogue of Microorganisms (GCM) 10K type strain sequencing project: providing services to taxonomists for standard genome sequencing and annotation.</title>
        <authorList>
            <consortium name="The Broad Institute Genomics Platform"/>
            <consortium name="The Broad Institute Genome Sequencing Center for Infectious Disease"/>
            <person name="Wu L."/>
            <person name="Ma J."/>
        </authorList>
    </citation>
    <scope>NUCLEOTIDE SEQUENCE [LARGE SCALE GENOMIC DNA]</scope>
    <source>
        <strain evidence="2">CGMCC 1.15928</strain>
    </source>
</reference>
<keyword evidence="2" id="KW-1185">Reference proteome</keyword>
<comment type="caution">
    <text evidence="1">The sequence shown here is derived from an EMBL/GenBank/DDBJ whole genome shotgun (WGS) entry which is preliminary data.</text>
</comment>
<organism evidence="1 2">
    <name type="scientific">Henriciella pelagia</name>
    <dbReference type="NCBI Taxonomy" id="1977912"/>
    <lineage>
        <taxon>Bacteria</taxon>
        <taxon>Pseudomonadati</taxon>
        <taxon>Pseudomonadota</taxon>
        <taxon>Alphaproteobacteria</taxon>
        <taxon>Hyphomonadales</taxon>
        <taxon>Hyphomonadaceae</taxon>
        <taxon>Henriciella</taxon>
    </lineage>
</organism>
<evidence type="ECO:0000313" key="2">
    <source>
        <dbReference type="Proteomes" id="UP000628854"/>
    </source>
</evidence>